<evidence type="ECO:0000256" key="1">
    <source>
        <dbReference type="SAM" id="MobiDB-lite"/>
    </source>
</evidence>
<organism evidence="2 4">
    <name type="scientific">Trichuris suis</name>
    <name type="common">pig whipworm</name>
    <dbReference type="NCBI Taxonomy" id="68888"/>
    <lineage>
        <taxon>Eukaryota</taxon>
        <taxon>Metazoa</taxon>
        <taxon>Ecdysozoa</taxon>
        <taxon>Nematoda</taxon>
        <taxon>Enoplea</taxon>
        <taxon>Dorylaimia</taxon>
        <taxon>Trichinellida</taxon>
        <taxon>Trichuridae</taxon>
        <taxon>Trichuris</taxon>
    </lineage>
</organism>
<feature type="region of interest" description="Disordered" evidence="1">
    <location>
        <begin position="1"/>
        <end position="22"/>
    </location>
</feature>
<accession>A0A085LZA8</accession>
<dbReference type="Proteomes" id="UP000030764">
    <property type="component" value="Unassembled WGS sequence"/>
</dbReference>
<evidence type="ECO:0000313" key="2">
    <source>
        <dbReference type="EMBL" id="KFD50304.1"/>
    </source>
</evidence>
<sequence length="210" mass="23813">MAKRQPISQREQRIQGPHRTYSAGDEWCRQKQMFKSSIQHEHAVGGPEPQAHIPFGRQQHEYLATERRIVVGQDLFRCAAFRKDRLQLIYHVNTGEVPHGAPDSEARRPTVNESEVGQSSALVMSIASLCHTLSTLNLPCFHLKARGRWTGISHSWALPTAPGAATPQAHFTVRNRRSFRIACRMKDLRHFPSDVQAFGYSTFISGFQKQ</sequence>
<reference evidence="2 4" key="1">
    <citation type="journal article" date="2014" name="Nat. Genet.">
        <title>Genome and transcriptome of the porcine whipworm Trichuris suis.</title>
        <authorList>
            <person name="Jex A.R."/>
            <person name="Nejsum P."/>
            <person name="Schwarz E.M."/>
            <person name="Hu L."/>
            <person name="Young N.D."/>
            <person name="Hall R.S."/>
            <person name="Korhonen P.K."/>
            <person name="Liao S."/>
            <person name="Thamsborg S."/>
            <person name="Xia J."/>
            <person name="Xu P."/>
            <person name="Wang S."/>
            <person name="Scheerlinck J.P."/>
            <person name="Hofmann A."/>
            <person name="Sternberg P.W."/>
            <person name="Wang J."/>
            <person name="Gasser R.B."/>
        </authorList>
    </citation>
    <scope>NUCLEOTIDE SEQUENCE [LARGE SCALE GENOMIC DNA]</scope>
    <source>
        <strain evidence="3">DCEP-RM93F</strain>
        <strain evidence="2">DCEP-RM93M</strain>
    </source>
</reference>
<dbReference type="EMBL" id="KL367495">
    <property type="protein sequence ID" value="KFD69535.1"/>
    <property type="molecule type" value="Genomic_DNA"/>
</dbReference>
<dbReference type="Proteomes" id="UP000030758">
    <property type="component" value="Unassembled WGS sequence"/>
</dbReference>
<protein>
    <submittedName>
        <fullName evidence="2">Uncharacterized protein</fullName>
    </submittedName>
</protein>
<dbReference type="EMBL" id="KL363255">
    <property type="protein sequence ID" value="KFD50304.1"/>
    <property type="molecule type" value="Genomic_DNA"/>
</dbReference>
<proteinExistence type="predicted"/>
<evidence type="ECO:0000313" key="4">
    <source>
        <dbReference type="Proteomes" id="UP000030764"/>
    </source>
</evidence>
<dbReference type="AlphaFoldDB" id="A0A085LZA8"/>
<gene>
    <name evidence="2" type="ORF">M513_08804</name>
    <name evidence="3" type="ORF">M514_08804</name>
</gene>
<keyword evidence="4" id="KW-1185">Reference proteome</keyword>
<name>A0A085LZA8_9BILA</name>
<evidence type="ECO:0000313" key="3">
    <source>
        <dbReference type="EMBL" id="KFD69535.1"/>
    </source>
</evidence>